<dbReference type="EMBL" id="JAVXUO010001808">
    <property type="protein sequence ID" value="KAK2978930.1"/>
    <property type="molecule type" value="Genomic_DNA"/>
</dbReference>
<keyword evidence="1" id="KW-0472">Membrane</keyword>
<feature type="domain" description="Gag1-like clamp" evidence="2">
    <location>
        <begin position="56"/>
        <end position="249"/>
    </location>
</feature>
<reference evidence="3" key="1">
    <citation type="submission" date="2022-12" db="EMBL/GenBank/DDBJ databases">
        <title>Draft genome assemblies for two species of Escallonia (Escalloniales).</title>
        <authorList>
            <person name="Chanderbali A."/>
            <person name="Dervinis C."/>
            <person name="Anghel I."/>
            <person name="Soltis D."/>
            <person name="Soltis P."/>
            <person name="Zapata F."/>
        </authorList>
    </citation>
    <scope>NUCLEOTIDE SEQUENCE</scope>
    <source>
        <strain evidence="3">UCBG92.1500</strain>
        <tissue evidence="3">Leaf</tissue>
    </source>
</reference>
<dbReference type="PANTHER" id="PTHR33373:SF1">
    <property type="entry name" value="DUF4050 DOMAIN-CONTAINING PROTEIN"/>
    <property type="match status" value="1"/>
</dbReference>
<dbReference type="Pfam" id="PF13259">
    <property type="entry name" value="clamp_Gag1-like"/>
    <property type="match status" value="1"/>
</dbReference>
<dbReference type="PANTHER" id="PTHR33373">
    <property type="entry name" value="OS07G0479600 PROTEIN"/>
    <property type="match status" value="1"/>
</dbReference>
<sequence length="252" mass="28579">MGYTRKRIGEYSRGCLGCCIKPPHIIAVDEPSKGLTARGQIVNKSNLTDDYWSTSTSEMDYSADQSQRSFSSISTSNQTVDPHSSAGSNPPEFVNSGKFILANFDCNISLLLWNQTRQQWIGNKGSQKRTQAREPRLRWLFFTVSGLCISSFMIRKISISVPRWSDTWLNFKLRALLEPTRRMILIESCLSRSGVPGSWNATYESLLGTSKPFPQRIPLPVSLRLDLGTLIKEMVDFLVDIWKQEGFYDYDA</sequence>
<name>A0AA88UC74_9ASTE</name>
<comment type="caution">
    <text evidence="3">The sequence shown here is derived from an EMBL/GenBank/DDBJ whole genome shotgun (WGS) entry which is preliminary data.</text>
</comment>
<keyword evidence="1" id="KW-0812">Transmembrane</keyword>
<dbReference type="AlphaFoldDB" id="A0AA88UC74"/>
<organism evidence="3 4">
    <name type="scientific">Escallonia rubra</name>
    <dbReference type="NCBI Taxonomy" id="112253"/>
    <lineage>
        <taxon>Eukaryota</taxon>
        <taxon>Viridiplantae</taxon>
        <taxon>Streptophyta</taxon>
        <taxon>Embryophyta</taxon>
        <taxon>Tracheophyta</taxon>
        <taxon>Spermatophyta</taxon>
        <taxon>Magnoliopsida</taxon>
        <taxon>eudicotyledons</taxon>
        <taxon>Gunneridae</taxon>
        <taxon>Pentapetalae</taxon>
        <taxon>asterids</taxon>
        <taxon>campanulids</taxon>
        <taxon>Escalloniales</taxon>
        <taxon>Escalloniaceae</taxon>
        <taxon>Escallonia</taxon>
    </lineage>
</organism>
<accession>A0AA88UC74</accession>
<keyword evidence="1" id="KW-1133">Transmembrane helix</keyword>
<proteinExistence type="predicted"/>
<gene>
    <name evidence="3" type="ORF">RJ640_021129</name>
</gene>
<evidence type="ECO:0000256" key="1">
    <source>
        <dbReference type="SAM" id="Phobius"/>
    </source>
</evidence>
<dbReference type="InterPro" id="IPR025124">
    <property type="entry name" value="Gag1-like_clamp"/>
</dbReference>
<evidence type="ECO:0000313" key="3">
    <source>
        <dbReference type="EMBL" id="KAK2978930.1"/>
    </source>
</evidence>
<dbReference type="Proteomes" id="UP001187471">
    <property type="component" value="Unassembled WGS sequence"/>
</dbReference>
<evidence type="ECO:0000313" key="4">
    <source>
        <dbReference type="Proteomes" id="UP001187471"/>
    </source>
</evidence>
<keyword evidence="4" id="KW-1185">Reference proteome</keyword>
<protein>
    <recommendedName>
        <fullName evidence="2">Gag1-like clamp domain-containing protein</fullName>
    </recommendedName>
</protein>
<evidence type="ECO:0000259" key="2">
    <source>
        <dbReference type="Pfam" id="PF13259"/>
    </source>
</evidence>
<feature type="transmembrane region" description="Helical" evidence="1">
    <location>
        <begin position="137"/>
        <end position="154"/>
    </location>
</feature>